<dbReference type="GeneID" id="58091084"/>
<keyword evidence="3" id="KW-0949">S-adenosyl-L-methionine</keyword>
<dbReference type="GO" id="GO:0051539">
    <property type="term" value="F:4 iron, 4 sulfur cluster binding"/>
    <property type="evidence" value="ECO:0007669"/>
    <property type="project" value="UniProtKB-KW"/>
</dbReference>
<gene>
    <name evidence="9" type="primary">nrdG</name>
    <name evidence="9" type="ORF">EQ812_02365</name>
    <name evidence="8" type="ORF">HMPREF3225_02276</name>
</gene>
<dbReference type="AlphaFoldDB" id="A0A133Q095"/>
<dbReference type="InterPro" id="IPR007197">
    <property type="entry name" value="rSAM"/>
</dbReference>
<dbReference type="Proteomes" id="UP000293637">
    <property type="component" value="Unassembled WGS sequence"/>
</dbReference>
<dbReference type="PANTHER" id="PTHR30352">
    <property type="entry name" value="PYRUVATE FORMATE-LYASE-ACTIVATING ENZYME"/>
    <property type="match status" value="1"/>
</dbReference>
<comment type="function">
    <text evidence="7">Activation of anaerobic ribonucleoside-triphosphate reductase under anaerobic conditions by generation of an organic free radical, using S-adenosylmethionine and reduced flavodoxin as cosubstrates to produce 5'-deoxy-adenosine.</text>
</comment>
<keyword evidence="6" id="KW-0411">Iron-sulfur</keyword>
<accession>A0A133Q095</accession>
<evidence type="ECO:0000256" key="2">
    <source>
        <dbReference type="ARBA" id="ARBA00022485"/>
    </source>
</evidence>
<evidence type="ECO:0000256" key="6">
    <source>
        <dbReference type="ARBA" id="ARBA00023014"/>
    </source>
</evidence>
<keyword evidence="5" id="KW-0408">Iron</keyword>
<keyword evidence="2" id="KW-0004">4Fe-4S</keyword>
<evidence type="ECO:0000256" key="7">
    <source>
        <dbReference type="PIRNR" id="PIRNR000368"/>
    </source>
</evidence>
<dbReference type="SFLD" id="SFLDG01063">
    <property type="entry name" value="activating_enzymes__group_1"/>
    <property type="match status" value="1"/>
</dbReference>
<dbReference type="GO" id="GO:0004748">
    <property type="term" value="F:ribonucleoside-diphosphate reductase activity, thioredoxin disulfide as acceptor"/>
    <property type="evidence" value="ECO:0007669"/>
    <property type="project" value="TreeGrafter"/>
</dbReference>
<keyword evidence="7" id="KW-0560">Oxidoreductase</keyword>
<name>A0A133Q095_STALU</name>
<comment type="similarity">
    <text evidence="7">Belongs to the organic radical-activating enzymes family.</text>
</comment>
<dbReference type="EMBL" id="LRQI01000092">
    <property type="protein sequence ID" value="KXA36301.1"/>
    <property type="molecule type" value="Genomic_DNA"/>
</dbReference>
<evidence type="ECO:0000313" key="8">
    <source>
        <dbReference type="EMBL" id="KXA36301.1"/>
    </source>
</evidence>
<evidence type="ECO:0000256" key="1">
    <source>
        <dbReference type="ARBA" id="ARBA00001966"/>
    </source>
</evidence>
<dbReference type="SFLD" id="SFLDG01066">
    <property type="entry name" value="organic_radical-activating_enz"/>
    <property type="match status" value="1"/>
</dbReference>
<reference evidence="9 11" key="2">
    <citation type="journal article" date="2019" name="Sci. Transl. Med.">
        <title>Quorum sensing between bacterial species on the skin protects against epidermal injury in atopic dermatitis.</title>
        <authorList>
            <person name="Williams M.R."/>
        </authorList>
    </citation>
    <scope>NUCLEOTIDE SEQUENCE [LARGE SCALE GENOMIC DNA]</scope>
    <source>
        <strain evidence="9 11">E7</strain>
    </source>
</reference>
<proteinExistence type="inferred from homology"/>
<evidence type="ECO:0000256" key="5">
    <source>
        <dbReference type="ARBA" id="ARBA00023004"/>
    </source>
</evidence>
<dbReference type="SFLD" id="SFLDS00029">
    <property type="entry name" value="Radical_SAM"/>
    <property type="match status" value="1"/>
</dbReference>
<dbReference type="eggNOG" id="COG0602">
    <property type="taxonomic scope" value="Bacteria"/>
</dbReference>
<comment type="cofactor">
    <cofactor evidence="1">
        <name>[4Fe-4S] cluster</name>
        <dbReference type="ChEBI" id="CHEBI:49883"/>
    </cofactor>
</comment>
<dbReference type="STRING" id="28035.B6N84_01605"/>
<dbReference type="NCBIfam" id="TIGR02491">
    <property type="entry name" value="NrdG"/>
    <property type="match status" value="1"/>
</dbReference>
<dbReference type="Pfam" id="PF13353">
    <property type="entry name" value="Fer4_12"/>
    <property type="match status" value="1"/>
</dbReference>
<dbReference type="InterPro" id="IPR012837">
    <property type="entry name" value="NrdG"/>
</dbReference>
<dbReference type="Proteomes" id="UP000070063">
    <property type="component" value="Unassembled WGS sequence"/>
</dbReference>
<evidence type="ECO:0000313" key="10">
    <source>
        <dbReference type="Proteomes" id="UP000070063"/>
    </source>
</evidence>
<comment type="caution">
    <text evidence="9">The sequence shown here is derived from an EMBL/GenBank/DDBJ whole genome shotgun (WGS) entry which is preliminary data.</text>
</comment>
<dbReference type="Gene3D" id="3.20.20.70">
    <property type="entry name" value="Aldolase class I"/>
    <property type="match status" value="1"/>
</dbReference>
<dbReference type="GO" id="GO:0043365">
    <property type="term" value="F:[formate-C-acetyltransferase]-activating enzyme activity"/>
    <property type="evidence" value="ECO:0007669"/>
    <property type="project" value="InterPro"/>
</dbReference>
<dbReference type="EMBL" id="SCHB01000001">
    <property type="protein sequence ID" value="TBW73670.1"/>
    <property type="molecule type" value="Genomic_DNA"/>
</dbReference>
<dbReference type="InterPro" id="IPR034457">
    <property type="entry name" value="Organic_radical-activating"/>
</dbReference>
<evidence type="ECO:0000313" key="9">
    <source>
        <dbReference type="EMBL" id="TBW73670.1"/>
    </source>
</evidence>
<protein>
    <recommendedName>
        <fullName evidence="7">Anaerobic ribonucleoside-triphosphate reductase-activating protein</fullName>
        <ecNumber evidence="7">1.97.1.-</ecNumber>
    </recommendedName>
</protein>
<sequence>MSVLDVTEGRGYIAKIEQHSFVDGEGVRVSMYVSGCPFLCEGCYNVAAQRFTYGEPFNDETLEAILHYCEPDYIAGLSILGGEPFCNVDITLKVARAFRQKFGHRKSLWVWTGFLYEYLSHDAGIRYQLLSLIDVLVDGPFIQALFQPNLAYKGSLNQRVINVPASLKKGTPVIYVED</sequence>
<dbReference type="GO" id="GO:0046872">
    <property type="term" value="F:metal ion binding"/>
    <property type="evidence" value="ECO:0007669"/>
    <property type="project" value="UniProtKB-KW"/>
</dbReference>
<dbReference type="RefSeq" id="WP_002460588.1">
    <property type="nucleotide sequence ID" value="NZ_AP021848.1"/>
</dbReference>
<evidence type="ECO:0000256" key="4">
    <source>
        <dbReference type="ARBA" id="ARBA00022723"/>
    </source>
</evidence>
<dbReference type="InterPro" id="IPR013785">
    <property type="entry name" value="Aldolase_TIM"/>
</dbReference>
<reference evidence="8 10" key="1">
    <citation type="submission" date="2016-01" db="EMBL/GenBank/DDBJ databases">
        <authorList>
            <person name="Mitreva M."/>
            <person name="Pepin K.H."/>
            <person name="Mihindukulasuriya K.A."/>
            <person name="Fulton R."/>
            <person name="Fronick C."/>
            <person name="O'Laughlin M."/>
            <person name="Miner T."/>
            <person name="Herter B."/>
            <person name="Rosa B.A."/>
            <person name="Cordes M."/>
            <person name="Tomlinson C."/>
            <person name="Wollam A."/>
            <person name="Palsikar V.B."/>
            <person name="Mardis E.R."/>
            <person name="Wilson R.K."/>
        </authorList>
    </citation>
    <scope>NUCLEOTIDE SEQUENCE [LARGE SCALE GENOMIC DNA]</scope>
    <source>
        <strain evidence="8 10">MJR7738</strain>
    </source>
</reference>
<dbReference type="SUPFAM" id="SSF102114">
    <property type="entry name" value="Radical SAM enzymes"/>
    <property type="match status" value="1"/>
</dbReference>
<dbReference type="PANTHER" id="PTHR30352:SF2">
    <property type="entry name" value="ANAEROBIC RIBONUCLEOSIDE-TRIPHOSPHATE REDUCTASE-ACTIVATING PROTEIN"/>
    <property type="match status" value="1"/>
</dbReference>
<dbReference type="EC" id="1.97.1.-" evidence="7"/>
<evidence type="ECO:0000256" key="3">
    <source>
        <dbReference type="ARBA" id="ARBA00022691"/>
    </source>
</evidence>
<dbReference type="PIRSF" id="PIRSF000368">
    <property type="entry name" value="NrdG"/>
    <property type="match status" value="1"/>
</dbReference>
<organism evidence="9 11">
    <name type="scientific">Staphylococcus lugdunensis</name>
    <dbReference type="NCBI Taxonomy" id="28035"/>
    <lineage>
        <taxon>Bacteria</taxon>
        <taxon>Bacillati</taxon>
        <taxon>Bacillota</taxon>
        <taxon>Bacilli</taxon>
        <taxon>Bacillales</taxon>
        <taxon>Staphylococcaceae</taxon>
        <taxon>Staphylococcus</taxon>
    </lineage>
</organism>
<dbReference type="SFLD" id="SFLDF00299">
    <property type="entry name" value="anaerobic_ribonucleoside-triph"/>
    <property type="match status" value="1"/>
</dbReference>
<keyword evidence="4" id="KW-0479">Metal-binding</keyword>
<dbReference type="InterPro" id="IPR058240">
    <property type="entry name" value="rSAM_sf"/>
</dbReference>
<evidence type="ECO:0000313" key="11">
    <source>
        <dbReference type="Proteomes" id="UP000293637"/>
    </source>
</evidence>